<accession>C0C3F0</accession>
<dbReference type="PANTHER" id="PTHR35805">
    <property type="entry name" value="ASPARTATE CARBAMOYLTRANSFERASE REGULATORY CHAIN"/>
    <property type="match status" value="1"/>
</dbReference>
<dbReference type="InterPro" id="IPR036792">
    <property type="entry name" value="Asp_carbatrfase_reg_C_sf"/>
</dbReference>
<dbReference type="InterPro" id="IPR020545">
    <property type="entry name" value="Asp_carbamoyltransf_reg_N"/>
</dbReference>
<dbReference type="PANTHER" id="PTHR35805:SF1">
    <property type="entry name" value="ASPARTATE CARBAMOYLTRANSFERASE REGULATORY CHAIN"/>
    <property type="match status" value="1"/>
</dbReference>
<protein>
    <submittedName>
        <fullName evidence="6">Aspartate carbamoyltransferase regulatory chain, allosteric domain protein</fullName>
        <ecNumber evidence="6">2.1.3.2</ecNumber>
    </submittedName>
</protein>
<dbReference type="InterPro" id="IPR002801">
    <property type="entry name" value="Asp_carbamoylTrfase_reg"/>
</dbReference>
<keyword evidence="2" id="KW-0862">Zinc</keyword>
<evidence type="ECO:0000256" key="1">
    <source>
        <dbReference type="ARBA" id="ARBA00022723"/>
    </source>
</evidence>
<dbReference type="AlphaFoldDB" id="C0C3F0"/>
<dbReference type="EC" id="2.1.3.2" evidence="6"/>
<dbReference type="EMBL" id="ABYI02000028">
    <property type="protein sequence ID" value="EEG73326.1"/>
    <property type="molecule type" value="Genomic_DNA"/>
</dbReference>
<dbReference type="GO" id="GO:0006207">
    <property type="term" value="P:'de novo' pyrimidine nucleobase biosynthetic process"/>
    <property type="evidence" value="ECO:0007669"/>
    <property type="project" value="InterPro"/>
</dbReference>
<dbReference type="Pfam" id="PF01948">
    <property type="entry name" value="PyrI"/>
    <property type="match status" value="1"/>
</dbReference>
<dbReference type="HOGENOM" id="CLU_128576_0_0_9"/>
<dbReference type="Proteomes" id="UP000004893">
    <property type="component" value="Unassembled WGS sequence"/>
</dbReference>
<dbReference type="Gene3D" id="2.30.30.20">
    <property type="entry name" value="Aspartate carbamoyltransferase regulatory subunit, C-terminal domain"/>
    <property type="match status" value="1"/>
</dbReference>
<feature type="domain" description="Aspartate carbamoyltransferase regulatory subunit N-terminal" evidence="4">
    <location>
        <begin position="6"/>
        <end position="95"/>
    </location>
</feature>
<dbReference type="GO" id="GO:0004070">
    <property type="term" value="F:aspartate carbamoyltransferase activity"/>
    <property type="evidence" value="ECO:0007669"/>
    <property type="project" value="UniProtKB-EC"/>
</dbReference>
<evidence type="ECO:0000313" key="6">
    <source>
        <dbReference type="EMBL" id="EEG73326.1"/>
    </source>
</evidence>
<dbReference type="Pfam" id="PF02748">
    <property type="entry name" value="PyrI_C"/>
    <property type="match status" value="1"/>
</dbReference>
<comment type="caution">
    <text evidence="6">The sequence shown here is derived from an EMBL/GenBank/DDBJ whole genome shotgun (WGS) entry which is preliminary data.</text>
</comment>
<dbReference type="SUPFAM" id="SSF54893">
    <property type="entry name" value="Aspartate carbamoyltransferase, Regulatory-chain, N-terminal domain"/>
    <property type="match status" value="1"/>
</dbReference>
<dbReference type="OrthoDB" id="5599321at2"/>
<evidence type="ECO:0000256" key="3">
    <source>
        <dbReference type="ARBA" id="ARBA00022975"/>
    </source>
</evidence>
<dbReference type="SUPFAM" id="SSF57825">
    <property type="entry name" value="Aspartate carbamoyltransferase, Regulatory-chain, C-terminal domain"/>
    <property type="match status" value="1"/>
</dbReference>
<name>C0C3F0_9FIRM</name>
<dbReference type="NCBIfam" id="NF002063">
    <property type="entry name" value="PRK00893.1-3"/>
    <property type="match status" value="1"/>
</dbReference>
<feature type="domain" description="Aspartate carbamoyltransferase regulatory subunit C-terminal" evidence="5">
    <location>
        <begin position="100"/>
        <end position="145"/>
    </location>
</feature>
<dbReference type="InterPro" id="IPR020542">
    <property type="entry name" value="Asp_carbamoyltrfase_reg_C"/>
</dbReference>
<gene>
    <name evidence="6" type="primary">pyrI</name>
    <name evidence="6" type="ORF">CLOHYLEM_06612</name>
</gene>
<dbReference type="STRING" id="553973.CLOHYLEM_06612"/>
<evidence type="ECO:0000313" key="7">
    <source>
        <dbReference type="Proteomes" id="UP000004893"/>
    </source>
</evidence>
<dbReference type="eggNOG" id="COG1781">
    <property type="taxonomic scope" value="Bacteria"/>
</dbReference>
<keyword evidence="7" id="KW-1185">Reference proteome</keyword>
<evidence type="ECO:0000259" key="5">
    <source>
        <dbReference type="Pfam" id="PF02748"/>
    </source>
</evidence>
<dbReference type="GO" id="GO:0046872">
    <property type="term" value="F:metal ion binding"/>
    <property type="evidence" value="ECO:0007669"/>
    <property type="project" value="UniProtKB-KW"/>
</dbReference>
<keyword evidence="1" id="KW-0479">Metal-binding</keyword>
<dbReference type="GO" id="GO:0006221">
    <property type="term" value="P:pyrimidine nucleotide biosynthetic process"/>
    <property type="evidence" value="ECO:0007669"/>
    <property type="project" value="UniProtKB-KW"/>
</dbReference>
<evidence type="ECO:0000256" key="2">
    <source>
        <dbReference type="ARBA" id="ARBA00022833"/>
    </source>
</evidence>
<dbReference type="Gene3D" id="3.30.70.140">
    <property type="entry name" value="Aspartate carbamoyltransferase regulatory subunit, N-terminal domain"/>
    <property type="match status" value="1"/>
</dbReference>
<evidence type="ECO:0000259" key="4">
    <source>
        <dbReference type="Pfam" id="PF01948"/>
    </source>
</evidence>
<reference evidence="6" key="1">
    <citation type="submission" date="2009-02" db="EMBL/GenBank/DDBJ databases">
        <authorList>
            <person name="Fulton L."/>
            <person name="Clifton S."/>
            <person name="Fulton B."/>
            <person name="Xu J."/>
            <person name="Minx P."/>
            <person name="Pepin K.H."/>
            <person name="Johnson M."/>
            <person name="Bhonagiri V."/>
            <person name="Nash W.E."/>
            <person name="Mardis E.R."/>
            <person name="Wilson R.K."/>
        </authorList>
    </citation>
    <scope>NUCLEOTIDE SEQUENCE [LARGE SCALE GENOMIC DNA]</scope>
    <source>
        <strain evidence="6">DSM 15053</strain>
    </source>
</reference>
<reference evidence="6" key="2">
    <citation type="submission" date="2013-06" db="EMBL/GenBank/DDBJ databases">
        <title>Draft genome sequence of Clostridium hylemonae (DSM 15053).</title>
        <authorList>
            <person name="Sudarsanam P."/>
            <person name="Ley R."/>
            <person name="Guruge J."/>
            <person name="Turnbaugh P.J."/>
            <person name="Mahowald M."/>
            <person name="Liep D."/>
            <person name="Gordon J."/>
        </authorList>
    </citation>
    <scope>NUCLEOTIDE SEQUENCE</scope>
    <source>
        <strain evidence="6">DSM 15053</strain>
    </source>
</reference>
<dbReference type="InterPro" id="IPR036793">
    <property type="entry name" value="Asp_carbatrfase_reg_N_sf"/>
</dbReference>
<dbReference type="GO" id="GO:0009347">
    <property type="term" value="C:aspartate carbamoyltransferase complex"/>
    <property type="evidence" value="ECO:0007669"/>
    <property type="project" value="InterPro"/>
</dbReference>
<organism evidence="6 7">
    <name type="scientific">[Clostridium] hylemonae DSM 15053</name>
    <dbReference type="NCBI Taxonomy" id="553973"/>
    <lineage>
        <taxon>Bacteria</taxon>
        <taxon>Bacillati</taxon>
        <taxon>Bacillota</taxon>
        <taxon>Clostridia</taxon>
        <taxon>Lachnospirales</taxon>
        <taxon>Lachnospiraceae</taxon>
    </lineage>
</organism>
<keyword evidence="6" id="KW-0808">Transferase</keyword>
<keyword evidence="3" id="KW-0665">Pyrimidine biosynthesis</keyword>
<sequence>MVENTLNVGSISEGFVLDHIQAGRSMDIYKHLKLDKLDCCVAIIKNARSSKMGRKDIIKIECPIDFIDLDILGFIDHNITINIIKDQKIVDKKALKLPKEITNVIRCKNPRCITSIEQELDHIFVLTDPEKEVYRCKYCEEKYDER</sequence>
<proteinExistence type="predicted"/>
<dbReference type="RefSeq" id="WP_006443971.1">
    <property type="nucleotide sequence ID" value="NZ_CP036524.1"/>
</dbReference>